<dbReference type="SUPFAM" id="SSF53850">
    <property type="entry name" value="Periplasmic binding protein-like II"/>
    <property type="match status" value="1"/>
</dbReference>
<dbReference type="Proteomes" id="UP000185499">
    <property type="component" value="Chromosome"/>
</dbReference>
<dbReference type="GO" id="GO:1904680">
    <property type="term" value="F:peptide transmembrane transporter activity"/>
    <property type="evidence" value="ECO:0007669"/>
    <property type="project" value="TreeGrafter"/>
</dbReference>
<reference evidence="7 8" key="1">
    <citation type="submission" date="2016-12" db="EMBL/GenBank/DDBJ databases">
        <title>The whole genome sequencing and assembly of Lactobacillus amylophilus DSM 20533T strain.</title>
        <authorList>
            <person name="Lee Y.-J."/>
            <person name="Yi H."/>
            <person name="Bahn Y.-S."/>
            <person name="Kim J.F."/>
            <person name="Lee D.-W."/>
        </authorList>
    </citation>
    <scope>NUCLEOTIDE SEQUENCE [LARGE SCALE GENOMIC DNA]</scope>
    <source>
        <strain evidence="7 8">DSM 20533</strain>
    </source>
</reference>
<evidence type="ECO:0000313" key="7">
    <source>
        <dbReference type="EMBL" id="APT18241.1"/>
    </source>
</evidence>
<evidence type="ECO:0000256" key="4">
    <source>
        <dbReference type="ARBA" id="ARBA00022729"/>
    </source>
</evidence>
<dbReference type="EMBL" id="CP018888">
    <property type="protein sequence ID" value="APT18241.1"/>
    <property type="molecule type" value="Genomic_DNA"/>
</dbReference>
<comment type="similarity">
    <text evidence="2">Belongs to the bacterial solute-binding protein 5 family.</text>
</comment>
<dbReference type="Gene3D" id="3.10.105.10">
    <property type="entry name" value="Dipeptide-binding Protein, Domain 3"/>
    <property type="match status" value="1"/>
</dbReference>
<organism evidence="7 8">
    <name type="scientific">Amylolactobacillus amylophilus DSM 20533 = JCM 1125</name>
    <dbReference type="NCBI Taxonomy" id="1423721"/>
    <lineage>
        <taxon>Bacteria</taxon>
        <taxon>Bacillati</taxon>
        <taxon>Bacillota</taxon>
        <taxon>Bacilli</taxon>
        <taxon>Lactobacillales</taxon>
        <taxon>Lactobacillaceae</taxon>
        <taxon>Amylolactobacillus</taxon>
    </lineage>
</organism>
<comment type="subcellular location">
    <subcellularLocation>
        <location evidence="1">Cell envelope</location>
    </subcellularLocation>
</comment>
<feature type="domain" description="Solute-binding protein family 5" evidence="6">
    <location>
        <begin position="82"/>
        <end position="525"/>
    </location>
</feature>
<dbReference type="PANTHER" id="PTHR30290">
    <property type="entry name" value="PERIPLASMIC BINDING COMPONENT OF ABC TRANSPORTER"/>
    <property type="match status" value="1"/>
</dbReference>
<accession>A0A1L6XB98</accession>
<keyword evidence="4 5" id="KW-0732">Signal</keyword>
<feature type="chain" id="PRO_5039377208" evidence="5">
    <location>
        <begin position="21"/>
        <end position="660"/>
    </location>
</feature>
<dbReference type="PROSITE" id="PS51257">
    <property type="entry name" value="PROKAR_LIPOPROTEIN"/>
    <property type="match status" value="1"/>
</dbReference>
<evidence type="ECO:0000256" key="2">
    <source>
        <dbReference type="ARBA" id="ARBA00005695"/>
    </source>
</evidence>
<dbReference type="PANTHER" id="PTHR30290:SF10">
    <property type="entry name" value="PERIPLASMIC OLIGOPEPTIDE-BINDING PROTEIN-RELATED"/>
    <property type="match status" value="1"/>
</dbReference>
<dbReference type="InterPro" id="IPR000914">
    <property type="entry name" value="SBP_5_dom"/>
</dbReference>
<dbReference type="GO" id="GO:0015833">
    <property type="term" value="P:peptide transport"/>
    <property type="evidence" value="ECO:0007669"/>
    <property type="project" value="TreeGrafter"/>
</dbReference>
<dbReference type="Gene3D" id="3.40.190.10">
    <property type="entry name" value="Periplasmic binding protein-like II"/>
    <property type="match status" value="1"/>
</dbReference>
<dbReference type="Pfam" id="PF00496">
    <property type="entry name" value="SBP_bac_5"/>
    <property type="match status" value="1"/>
</dbReference>
<dbReference type="OrthoDB" id="2255988at2"/>
<keyword evidence="3" id="KW-0813">Transport</keyword>
<dbReference type="Gene3D" id="3.90.76.10">
    <property type="entry name" value="Dipeptide-binding Protein, Domain 1"/>
    <property type="match status" value="1"/>
</dbReference>
<dbReference type="RefSeq" id="WP_056946664.1">
    <property type="nucleotide sequence ID" value="NZ_AYYS01000013.1"/>
</dbReference>
<dbReference type="CDD" id="cd08504">
    <property type="entry name" value="PBP2_OppA"/>
    <property type="match status" value="1"/>
</dbReference>
<evidence type="ECO:0000313" key="8">
    <source>
        <dbReference type="Proteomes" id="UP000185499"/>
    </source>
</evidence>
<evidence type="ECO:0000256" key="5">
    <source>
        <dbReference type="SAM" id="SignalP"/>
    </source>
</evidence>
<evidence type="ECO:0000256" key="3">
    <source>
        <dbReference type="ARBA" id="ARBA00022448"/>
    </source>
</evidence>
<protein>
    <submittedName>
        <fullName evidence="7">Peptide-binding protein</fullName>
    </submittedName>
</protein>
<sequence>MKYKKFAALAVTFASVALLAACGNSSSDKSSSDSSKTASTKYAYVYSTDPDSFDYNVTMRATNNDHTINFENGLLENDKYGELVGSLAKSWKVSDDGLTYTYKLRDADWTDSEGNVYGKITAQDFVTGLKHAADSKSEQMYVVQGSIKGLDDYVSGKTKNFDDVGVKAVDKKTVQYTLNQPESFWNSKTTYGILFPVNEKFLKQKGKDYGKATADSILYSGPYLLKNFTAKSVLEYTANPNYWDKKHVYIKDVKFTFYDGKNPDELYKKFEAGEYSNARVFPNLPGYDKIKKDSGKNIIYSMQTSMTFNMTFNLNRGAYNLTSKKTDKAKEDTKKAILNKNFRLAVQKSIDKNAYAAQSVGKDGSNKILRNSLTVPSFVNVNGHDYGTEVENQLKKLNSDLYSNVNLADAQDGTYNKQQAKELFKKAKEELEADGVAFPVHLDLPQSETSATLVNQSKSLKKSVESVLGKDNVVVDLQLTNDDEYQNVTYYATTGSASDFDISTATGWGPDYDDPSSYLEIYNPANGSQLTTLGLEATGEGQDISAAAKKAVGLDEYADLLKKANAITDDNNARYEAYAKAEAWLLDAGLQLPIQSTGGSPSVTKLVPHQGAFAYSGGYSSGSYKNLRLQDKPVTNKEFVKSRKAWLQKREEIAKKEESK</sequence>
<evidence type="ECO:0000259" key="6">
    <source>
        <dbReference type="Pfam" id="PF00496"/>
    </source>
</evidence>
<gene>
    <name evidence="7" type="ORF">LA20533_02645</name>
</gene>
<keyword evidence="8" id="KW-1185">Reference proteome</keyword>
<feature type="signal peptide" evidence="5">
    <location>
        <begin position="1"/>
        <end position="20"/>
    </location>
</feature>
<evidence type="ECO:0000256" key="1">
    <source>
        <dbReference type="ARBA" id="ARBA00004196"/>
    </source>
</evidence>
<proteinExistence type="inferred from homology"/>
<dbReference type="GO" id="GO:0030313">
    <property type="term" value="C:cell envelope"/>
    <property type="evidence" value="ECO:0007669"/>
    <property type="project" value="UniProtKB-SubCell"/>
</dbReference>
<dbReference type="KEGG" id="lah:LA20533_02645"/>
<name>A0A1L6XB98_9LACO</name>
<dbReference type="AlphaFoldDB" id="A0A1L6XB98"/>
<dbReference type="InterPro" id="IPR039424">
    <property type="entry name" value="SBP_5"/>
</dbReference>